<evidence type="ECO:0000256" key="4">
    <source>
        <dbReference type="ARBA" id="ARBA00022989"/>
    </source>
</evidence>
<feature type="transmembrane region" description="Helical" evidence="6">
    <location>
        <begin position="67"/>
        <end position="91"/>
    </location>
</feature>
<comment type="caution">
    <text evidence="8">The sequence shown here is derived from an EMBL/GenBank/DDBJ whole genome shotgun (WGS) entry which is preliminary data.</text>
</comment>
<feature type="transmembrane region" description="Helical" evidence="6">
    <location>
        <begin position="7"/>
        <end position="28"/>
    </location>
</feature>
<feature type="transmembrane region" description="Helical" evidence="6">
    <location>
        <begin position="146"/>
        <end position="165"/>
    </location>
</feature>
<reference evidence="8 9" key="1">
    <citation type="submission" date="2016-07" db="EMBL/GenBank/DDBJ databases">
        <title>Caryophanon latum genome sequencing.</title>
        <authorList>
            <person name="Verma A."/>
            <person name="Pal Y."/>
            <person name="Krishnamurthi S."/>
        </authorList>
    </citation>
    <scope>NUCLEOTIDE SEQUENCE [LARGE SCALE GENOMIC DNA]</scope>
    <source>
        <strain evidence="8 9">DSM 14151</strain>
    </source>
</reference>
<sequence>MKALHFYGLIIFTTFLMGSSFAVVKLGLVYASPLLLAALRFIIAGGLMAIVIAYLKQPMPKTTKEWLQIVCIGALQTAGVMGCIFLSLRTITASESSILTFMNPLLVIIFGTLFFTQRYYTYQWVGVICGFIGVFITMGGELKFEIGMFIGFSGAVFWAFSTLLMKKWNAKINTWVLTAYQMLSGGIILLLLSFIMEKPFFITTAESIGIVLWLSILSSVVQFALWFYLLEHGEAGKTSSFLFLAPFFGVLTGALVFKDPLSWSLIAGSLFIIAGIYLVNRPRRVAPELSYERAD</sequence>
<keyword evidence="9" id="KW-1185">Reference proteome</keyword>
<feature type="transmembrane region" description="Helical" evidence="6">
    <location>
        <begin position="177"/>
        <end position="196"/>
    </location>
</feature>
<evidence type="ECO:0000256" key="2">
    <source>
        <dbReference type="ARBA" id="ARBA00007362"/>
    </source>
</evidence>
<feature type="domain" description="EamA" evidence="7">
    <location>
        <begin position="9"/>
        <end position="138"/>
    </location>
</feature>
<dbReference type="Proteomes" id="UP000093482">
    <property type="component" value="Unassembled WGS sequence"/>
</dbReference>
<feature type="transmembrane region" description="Helical" evidence="6">
    <location>
        <begin position="122"/>
        <end position="140"/>
    </location>
</feature>
<protein>
    <recommendedName>
        <fullName evidence="7">EamA domain-containing protein</fullName>
    </recommendedName>
</protein>
<feature type="transmembrane region" description="Helical" evidence="6">
    <location>
        <begin position="34"/>
        <end position="55"/>
    </location>
</feature>
<dbReference type="Pfam" id="PF00892">
    <property type="entry name" value="EamA"/>
    <property type="match status" value="2"/>
</dbReference>
<dbReference type="SUPFAM" id="SSF103481">
    <property type="entry name" value="Multidrug resistance efflux transporter EmrE"/>
    <property type="match status" value="2"/>
</dbReference>
<dbReference type="EMBL" id="MATO01000002">
    <property type="protein sequence ID" value="OCS94468.1"/>
    <property type="molecule type" value="Genomic_DNA"/>
</dbReference>
<feature type="transmembrane region" description="Helical" evidence="6">
    <location>
        <begin position="97"/>
        <end position="115"/>
    </location>
</feature>
<name>A0A1C0Z554_9BACL</name>
<gene>
    <name evidence="8" type="ORF">A6K76_03905</name>
</gene>
<dbReference type="Gene3D" id="1.10.3730.20">
    <property type="match status" value="1"/>
</dbReference>
<dbReference type="InterPro" id="IPR000620">
    <property type="entry name" value="EamA_dom"/>
</dbReference>
<feature type="transmembrane region" description="Helical" evidence="6">
    <location>
        <begin position="263"/>
        <end position="280"/>
    </location>
</feature>
<evidence type="ECO:0000259" key="7">
    <source>
        <dbReference type="Pfam" id="PF00892"/>
    </source>
</evidence>
<feature type="domain" description="EamA" evidence="7">
    <location>
        <begin position="146"/>
        <end position="280"/>
    </location>
</feature>
<evidence type="ECO:0000313" key="8">
    <source>
        <dbReference type="EMBL" id="OCS94468.1"/>
    </source>
</evidence>
<dbReference type="GO" id="GO:0016020">
    <property type="term" value="C:membrane"/>
    <property type="evidence" value="ECO:0007669"/>
    <property type="project" value="UniProtKB-SubCell"/>
</dbReference>
<comment type="similarity">
    <text evidence="2">Belongs to the EamA transporter family.</text>
</comment>
<evidence type="ECO:0000256" key="1">
    <source>
        <dbReference type="ARBA" id="ARBA00004127"/>
    </source>
</evidence>
<dbReference type="AlphaFoldDB" id="A0A1C0Z554"/>
<feature type="transmembrane region" description="Helical" evidence="6">
    <location>
        <begin position="241"/>
        <end position="257"/>
    </location>
</feature>
<comment type="subcellular location">
    <subcellularLocation>
        <location evidence="1">Endomembrane system</location>
        <topology evidence="1">Multi-pass membrane protein</topology>
    </subcellularLocation>
</comment>
<dbReference type="RefSeq" id="WP_066461220.1">
    <property type="nucleotide sequence ID" value="NZ_MATO01000002.1"/>
</dbReference>
<proteinExistence type="inferred from homology"/>
<accession>A0A1C0Z554</accession>
<dbReference type="PANTHER" id="PTHR32322:SF2">
    <property type="entry name" value="EAMA DOMAIN-CONTAINING PROTEIN"/>
    <property type="match status" value="1"/>
</dbReference>
<evidence type="ECO:0000256" key="6">
    <source>
        <dbReference type="SAM" id="Phobius"/>
    </source>
</evidence>
<evidence type="ECO:0000313" key="9">
    <source>
        <dbReference type="Proteomes" id="UP000093482"/>
    </source>
</evidence>
<dbReference type="InterPro" id="IPR037185">
    <property type="entry name" value="EmrE-like"/>
</dbReference>
<feature type="transmembrane region" description="Helical" evidence="6">
    <location>
        <begin position="208"/>
        <end position="229"/>
    </location>
</feature>
<dbReference type="OrthoDB" id="149142at2"/>
<evidence type="ECO:0000256" key="5">
    <source>
        <dbReference type="ARBA" id="ARBA00023136"/>
    </source>
</evidence>
<dbReference type="PANTHER" id="PTHR32322">
    <property type="entry name" value="INNER MEMBRANE TRANSPORTER"/>
    <property type="match status" value="1"/>
</dbReference>
<dbReference type="InterPro" id="IPR050638">
    <property type="entry name" value="AA-Vitamin_Transporters"/>
</dbReference>
<evidence type="ECO:0000256" key="3">
    <source>
        <dbReference type="ARBA" id="ARBA00022692"/>
    </source>
</evidence>
<keyword evidence="5 6" id="KW-0472">Membrane</keyword>
<keyword evidence="3 6" id="KW-0812">Transmembrane</keyword>
<keyword evidence="4 6" id="KW-1133">Transmembrane helix</keyword>
<organism evidence="8 9">
    <name type="scientific">Caryophanon latum</name>
    <dbReference type="NCBI Taxonomy" id="33977"/>
    <lineage>
        <taxon>Bacteria</taxon>
        <taxon>Bacillati</taxon>
        <taxon>Bacillota</taxon>
        <taxon>Bacilli</taxon>
        <taxon>Bacillales</taxon>
        <taxon>Caryophanaceae</taxon>
        <taxon>Caryophanon</taxon>
    </lineage>
</organism>